<dbReference type="Gene3D" id="3.40.50.10780">
    <property type="entry name" value="Dipeptide transport protein"/>
    <property type="match status" value="1"/>
</dbReference>
<feature type="binding site" evidence="2">
    <location>
        <position position="68"/>
    </location>
    <ligand>
        <name>Zn(2+)</name>
        <dbReference type="ChEBI" id="CHEBI:29105"/>
        <label>2</label>
    </ligand>
</feature>
<accession>A0A841I366</accession>
<keyword evidence="3" id="KW-0378">Hydrolase</keyword>
<feature type="active site" description="Nucleophile" evidence="1">
    <location>
        <position position="124"/>
    </location>
</feature>
<keyword evidence="3" id="KW-0031">Aminopeptidase</keyword>
<sequence length="283" mass="30399">MRVLISVDMEGVTGVSSWVQVTPPEYGVAPYSTAEYERARLRMTREAAAATAGALEGGALEVIVNDSHNGMRNLIPEELHPEARWISGNDKELGMVQGLQDGVDALLFVGYHARAGSVGGPLAHTWNGHVQDVRVGGVSTGEYGINALVAGDWGVPVAFVSGDELAVEQVREQLGADIVGVAVKRGYSTYSAVHLHPERAQALIREGVREALGRLGRLKPWRLEGETRVEVDFDHEACADQCAPIPGTERVGPRTVAFSASSGVELFQKFRIVANTGDIKLHK</sequence>
<dbReference type="Proteomes" id="UP000569951">
    <property type="component" value="Unassembled WGS sequence"/>
</dbReference>
<evidence type="ECO:0000256" key="2">
    <source>
        <dbReference type="PIRSR" id="PIRSR015853-2"/>
    </source>
</evidence>
<organism evidence="3 4">
    <name type="scientific">Deinobacterium chartae</name>
    <dbReference type="NCBI Taxonomy" id="521158"/>
    <lineage>
        <taxon>Bacteria</taxon>
        <taxon>Thermotogati</taxon>
        <taxon>Deinococcota</taxon>
        <taxon>Deinococci</taxon>
        <taxon>Deinococcales</taxon>
        <taxon>Deinococcaceae</taxon>
        <taxon>Deinobacterium</taxon>
    </lineage>
</organism>
<name>A0A841I366_9DEIO</name>
<dbReference type="GO" id="GO:0046872">
    <property type="term" value="F:metal ion binding"/>
    <property type="evidence" value="ECO:0007669"/>
    <property type="project" value="UniProtKB-KW"/>
</dbReference>
<gene>
    <name evidence="3" type="ORF">HNR42_002295</name>
</gene>
<proteinExistence type="predicted"/>
<keyword evidence="3" id="KW-0645">Protease</keyword>
<comment type="caution">
    <text evidence="3">The sequence shown here is derived from an EMBL/GenBank/DDBJ whole genome shotgun (WGS) entry which is preliminary data.</text>
</comment>
<dbReference type="SUPFAM" id="SSF63992">
    <property type="entry name" value="Dipeptide transport protein"/>
    <property type="match status" value="1"/>
</dbReference>
<feature type="binding site" evidence="2">
    <location>
        <position position="142"/>
    </location>
    <ligand>
        <name>Zn(2+)</name>
        <dbReference type="ChEBI" id="CHEBI:29105"/>
        <label>2</label>
    </ligand>
</feature>
<dbReference type="EMBL" id="JACHHG010000008">
    <property type="protein sequence ID" value="MBB6098860.1"/>
    <property type="molecule type" value="Genomic_DNA"/>
</dbReference>
<reference evidence="3 4" key="1">
    <citation type="submission" date="2020-08" db="EMBL/GenBank/DDBJ databases">
        <title>Genomic Encyclopedia of Type Strains, Phase IV (KMG-IV): sequencing the most valuable type-strain genomes for metagenomic binning, comparative biology and taxonomic classification.</title>
        <authorList>
            <person name="Goeker M."/>
        </authorList>
    </citation>
    <scope>NUCLEOTIDE SEQUENCE [LARGE SCALE GENOMIC DNA]</scope>
    <source>
        <strain evidence="3 4">DSM 21458</strain>
    </source>
</reference>
<evidence type="ECO:0000256" key="1">
    <source>
        <dbReference type="PIRSR" id="PIRSR015853-1"/>
    </source>
</evidence>
<feature type="binding site" evidence="2">
    <location>
        <position position="112"/>
    </location>
    <ligand>
        <name>Zn(2+)</name>
        <dbReference type="ChEBI" id="CHEBI:29105"/>
        <label>2</label>
    </ligand>
</feature>
<protein>
    <submittedName>
        <fullName evidence="3">D-amino peptidase</fullName>
        <ecNumber evidence="3">3.4.11.-</ecNumber>
    </submittedName>
</protein>
<keyword evidence="4" id="KW-1185">Reference proteome</keyword>
<feature type="binding site" evidence="2">
    <location>
        <position position="8"/>
    </location>
    <ligand>
        <name>Zn(2+)</name>
        <dbReference type="ChEBI" id="CHEBI:29105"/>
        <label>2</label>
    </ligand>
</feature>
<evidence type="ECO:0000313" key="4">
    <source>
        <dbReference type="Proteomes" id="UP000569951"/>
    </source>
</evidence>
<dbReference type="Pfam" id="PF04951">
    <property type="entry name" value="Peptidase_M55"/>
    <property type="match status" value="1"/>
</dbReference>
<feature type="binding site" evidence="2">
    <location>
        <position position="8"/>
    </location>
    <ligand>
        <name>Zn(2+)</name>
        <dbReference type="ChEBI" id="CHEBI:29105"/>
        <label>1</label>
    </ligand>
</feature>
<evidence type="ECO:0000313" key="3">
    <source>
        <dbReference type="EMBL" id="MBB6098860.1"/>
    </source>
</evidence>
<dbReference type="EC" id="3.4.11.-" evidence="3"/>
<dbReference type="Gene3D" id="3.30.1360.130">
    <property type="entry name" value="Dipeptide transport protein"/>
    <property type="match status" value="1"/>
</dbReference>
<dbReference type="GO" id="GO:0004177">
    <property type="term" value="F:aminopeptidase activity"/>
    <property type="evidence" value="ECO:0007669"/>
    <property type="project" value="UniProtKB-KW"/>
</dbReference>
<keyword evidence="2" id="KW-0479">Metal-binding</keyword>
<keyword evidence="2" id="KW-0862">Zinc</keyword>
<dbReference type="InterPro" id="IPR007035">
    <property type="entry name" value="Peptidase_M55"/>
</dbReference>
<dbReference type="InterPro" id="IPR036177">
    <property type="entry name" value="Peptidase_M55_sf"/>
</dbReference>
<dbReference type="PIRSF" id="PIRSF015853">
    <property type="entry name" value="Pep_DppA"/>
    <property type="match status" value="1"/>
</dbReference>
<dbReference type="CDD" id="cd08663">
    <property type="entry name" value="DAP_dppA_1"/>
    <property type="match status" value="1"/>
</dbReference>
<feature type="binding site" evidence="2">
    <location>
        <position position="10"/>
    </location>
    <ligand>
        <name>Zn(2+)</name>
        <dbReference type="ChEBI" id="CHEBI:29105"/>
        <label>1</label>
    </ligand>
</feature>
<dbReference type="RefSeq" id="WP_183987616.1">
    <property type="nucleotide sequence ID" value="NZ_JACHHG010000008.1"/>
</dbReference>
<dbReference type="AlphaFoldDB" id="A0A841I366"/>
<dbReference type="InterPro" id="IPR027476">
    <property type="entry name" value="DppA_N"/>
</dbReference>